<dbReference type="InterPro" id="IPR057627">
    <property type="entry name" value="FN-plug_TEN1-4"/>
</dbReference>
<keyword evidence="10 11" id="KW-1015">Disulfide bond</keyword>
<evidence type="ECO:0000256" key="10">
    <source>
        <dbReference type="ARBA" id="ARBA00023157"/>
    </source>
</evidence>
<dbReference type="Proteomes" id="UP000014760">
    <property type="component" value="Unassembled WGS sequence"/>
</dbReference>
<evidence type="ECO:0000256" key="6">
    <source>
        <dbReference type="ARBA" id="ARBA00022692"/>
    </source>
</evidence>
<dbReference type="Pfam" id="PF25021">
    <property type="entry name" value="TEN_NHL"/>
    <property type="match status" value="1"/>
</dbReference>
<dbReference type="InterPro" id="IPR056823">
    <property type="entry name" value="TEN-like_YD-shell"/>
</dbReference>
<keyword evidence="7" id="KW-0677">Repeat</keyword>
<dbReference type="InterPro" id="IPR056822">
    <property type="entry name" value="TEN_NHL"/>
</dbReference>
<evidence type="ECO:0000256" key="8">
    <source>
        <dbReference type="ARBA" id="ARBA00022989"/>
    </source>
</evidence>
<dbReference type="EMBL" id="AMQN01001034">
    <property type="status" value="NOT_ANNOTATED_CDS"/>
    <property type="molecule type" value="Genomic_DNA"/>
</dbReference>
<dbReference type="FunCoup" id="R7UQU7">
    <property type="interactions" value="197"/>
</dbReference>
<dbReference type="InterPro" id="IPR051216">
    <property type="entry name" value="Teneurin"/>
</dbReference>
<dbReference type="PROSITE" id="PS50026">
    <property type="entry name" value="EGF_3"/>
    <property type="match status" value="1"/>
</dbReference>
<dbReference type="Pfam" id="PF25024">
    <property type="entry name" value="EGF_TEN"/>
    <property type="match status" value="1"/>
</dbReference>
<dbReference type="Pfam" id="PF24329">
    <property type="entry name" value="FN-plug_TEN1-4"/>
    <property type="match status" value="1"/>
</dbReference>
<keyword evidence="8" id="KW-1133">Transmembrane helix</keyword>
<evidence type="ECO:0000256" key="2">
    <source>
        <dbReference type="ARBA" id="ARBA00004236"/>
    </source>
</evidence>
<dbReference type="InterPro" id="IPR028916">
    <property type="entry name" value="Tox-GHH_dom"/>
</dbReference>
<evidence type="ECO:0000259" key="12">
    <source>
        <dbReference type="PROSITE" id="PS50026"/>
    </source>
</evidence>
<dbReference type="EnsemblMetazoa" id="CapteT159800">
    <property type="protein sequence ID" value="CapteP159800"/>
    <property type="gene ID" value="CapteG159800"/>
</dbReference>
<dbReference type="Gene3D" id="2.180.10.10">
    <property type="entry name" value="RHS repeat-associated core"/>
    <property type="match status" value="2"/>
</dbReference>
<protein>
    <recommendedName>
        <fullName evidence="12">EGF-like domain-containing protein</fullName>
    </recommendedName>
</protein>
<dbReference type="InterPro" id="IPR011047">
    <property type="entry name" value="Quinoprotein_ADH-like_sf"/>
</dbReference>
<comment type="similarity">
    <text evidence="3">Belongs to the tenascin family. Teneurin subfamily.</text>
</comment>
<dbReference type="Gene3D" id="2.10.25.10">
    <property type="entry name" value="Laminin"/>
    <property type="match status" value="6"/>
</dbReference>
<dbReference type="PANTHER" id="PTHR11219:SF69">
    <property type="entry name" value="TENEURIN-A"/>
    <property type="match status" value="1"/>
</dbReference>
<dbReference type="SUPFAM" id="SSF50998">
    <property type="entry name" value="Quinoprotein alcohol dehydrogenase-like"/>
    <property type="match status" value="1"/>
</dbReference>
<dbReference type="SUPFAM" id="SSF57196">
    <property type="entry name" value="EGF/Laminin"/>
    <property type="match status" value="1"/>
</dbReference>
<dbReference type="OMA" id="HWTQSAP"/>
<evidence type="ECO:0000256" key="9">
    <source>
        <dbReference type="ARBA" id="ARBA00023136"/>
    </source>
</evidence>
<dbReference type="HOGENOM" id="CLU_000229_0_0_1"/>
<reference evidence="15" key="1">
    <citation type="submission" date="2012-12" db="EMBL/GenBank/DDBJ databases">
        <authorList>
            <person name="Hellsten U."/>
            <person name="Grimwood J."/>
            <person name="Chapman J.A."/>
            <person name="Shapiro H."/>
            <person name="Aerts A."/>
            <person name="Otillar R.P."/>
            <person name="Terry A.Y."/>
            <person name="Boore J.L."/>
            <person name="Simakov O."/>
            <person name="Marletaz F."/>
            <person name="Cho S.-J."/>
            <person name="Edsinger-Gonzales E."/>
            <person name="Havlak P."/>
            <person name="Kuo D.-H."/>
            <person name="Larsson T."/>
            <person name="Lv J."/>
            <person name="Arendt D."/>
            <person name="Savage R."/>
            <person name="Osoegawa K."/>
            <person name="de Jong P."/>
            <person name="Lindberg D.R."/>
            <person name="Seaver E.C."/>
            <person name="Weisblat D.A."/>
            <person name="Putnam N.H."/>
            <person name="Grigoriev I.V."/>
            <person name="Rokhsar D.S."/>
        </authorList>
    </citation>
    <scope>NUCLEOTIDE SEQUENCE</scope>
    <source>
        <strain evidence="15">I ESC-2004</strain>
    </source>
</reference>
<evidence type="ECO:0000313" key="13">
    <source>
        <dbReference type="EMBL" id="ELU08904.1"/>
    </source>
</evidence>
<dbReference type="GO" id="GO:0005886">
    <property type="term" value="C:plasma membrane"/>
    <property type="evidence" value="ECO:0007669"/>
    <property type="project" value="UniProtKB-SubCell"/>
</dbReference>
<dbReference type="SMART" id="SM00181">
    <property type="entry name" value="EGF"/>
    <property type="match status" value="8"/>
</dbReference>
<keyword evidence="6" id="KW-0812">Transmembrane</keyword>
<dbReference type="PROSITE" id="PS00022">
    <property type="entry name" value="EGF_1"/>
    <property type="match status" value="4"/>
</dbReference>
<dbReference type="SUPFAM" id="SSF49464">
    <property type="entry name" value="Carboxypeptidase regulatory domain-like"/>
    <property type="match status" value="1"/>
</dbReference>
<dbReference type="InterPro" id="IPR000742">
    <property type="entry name" value="EGF"/>
</dbReference>
<dbReference type="SUPFAM" id="SSF63825">
    <property type="entry name" value="YWTD domain"/>
    <property type="match status" value="1"/>
</dbReference>
<organism evidence="13">
    <name type="scientific">Capitella teleta</name>
    <name type="common">Polychaete worm</name>
    <dbReference type="NCBI Taxonomy" id="283909"/>
    <lineage>
        <taxon>Eukaryota</taxon>
        <taxon>Metazoa</taxon>
        <taxon>Spiralia</taxon>
        <taxon>Lophotrochozoa</taxon>
        <taxon>Annelida</taxon>
        <taxon>Polychaeta</taxon>
        <taxon>Sedentaria</taxon>
        <taxon>Scolecida</taxon>
        <taxon>Capitellidae</taxon>
        <taxon>Capitella</taxon>
    </lineage>
</organism>
<dbReference type="OrthoDB" id="442731at2759"/>
<keyword evidence="4" id="KW-1003">Cell membrane</keyword>
<dbReference type="InterPro" id="IPR056820">
    <property type="entry name" value="TEN_TTR-like"/>
</dbReference>
<feature type="disulfide bond" evidence="11">
    <location>
        <begin position="309"/>
        <end position="318"/>
    </location>
</feature>
<evidence type="ECO:0000256" key="7">
    <source>
        <dbReference type="ARBA" id="ARBA00022737"/>
    </source>
</evidence>
<proteinExistence type="inferred from homology"/>
<evidence type="ECO:0000256" key="1">
    <source>
        <dbReference type="ARBA" id="ARBA00004167"/>
    </source>
</evidence>
<gene>
    <name evidence="13" type="ORF">CAPTEDRAFT_159800</name>
</gene>
<name>R7UQU7_CAPTE</name>
<evidence type="ECO:0000256" key="4">
    <source>
        <dbReference type="ARBA" id="ARBA00022475"/>
    </source>
</evidence>
<keyword evidence="5 11" id="KW-0245">EGF-like domain</keyword>
<reference evidence="13 15" key="2">
    <citation type="journal article" date="2013" name="Nature">
        <title>Insights into bilaterian evolution from three spiralian genomes.</title>
        <authorList>
            <person name="Simakov O."/>
            <person name="Marletaz F."/>
            <person name="Cho S.J."/>
            <person name="Edsinger-Gonzales E."/>
            <person name="Havlak P."/>
            <person name="Hellsten U."/>
            <person name="Kuo D.H."/>
            <person name="Larsson T."/>
            <person name="Lv J."/>
            <person name="Arendt D."/>
            <person name="Savage R."/>
            <person name="Osoegawa K."/>
            <person name="de Jong P."/>
            <person name="Grimwood J."/>
            <person name="Chapman J.A."/>
            <person name="Shapiro H."/>
            <person name="Aerts A."/>
            <person name="Otillar R.P."/>
            <person name="Terry A.Y."/>
            <person name="Boore J.L."/>
            <person name="Grigoriev I.V."/>
            <person name="Lindberg D.R."/>
            <person name="Seaver E.C."/>
            <person name="Weisblat D.A."/>
            <person name="Putnam N.H."/>
            <person name="Rokhsar D.S."/>
        </authorList>
    </citation>
    <scope>NUCLEOTIDE SEQUENCE</scope>
    <source>
        <strain evidence="13 15">I ESC-2004</strain>
    </source>
</reference>
<evidence type="ECO:0000256" key="3">
    <source>
        <dbReference type="ARBA" id="ARBA00009385"/>
    </source>
</evidence>
<dbReference type="Pfam" id="PF23538">
    <property type="entry name" value="Teneurin_ABD"/>
    <property type="match status" value="1"/>
</dbReference>
<dbReference type="GO" id="GO:0008045">
    <property type="term" value="P:motor neuron axon guidance"/>
    <property type="evidence" value="ECO:0007669"/>
    <property type="project" value="TreeGrafter"/>
</dbReference>
<reference evidence="14" key="3">
    <citation type="submission" date="2015-06" db="UniProtKB">
        <authorList>
            <consortium name="EnsemblMetazoa"/>
        </authorList>
    </citation>
    <scope>IDENTIFICATION</scope>
</reference>
<comment type="caution">
    <text evidence="11">Lacks conserved residue(s) required for the propagation of feature annotation.</text>
</comment>
<dbReference type="STRING" id="283909.R7UQU7"/>
<dbReference type="Pfam" id="PF23093">
    <property type="entry name" value="GBD_Tenm3"/>
    <property type="match status" value="1"/>
</dbReference>
<sequence length="2263" mass="255993">MEGGRKRRSSTDATTASAFLHYMESGLWYVFVYNDNDSPQKVSFLGDVYDQVDTSCPNDCSGQGECVNDQCECYTGHTGWDCSQSVCPILCQGNGIYSRGRCQCYEGWKGSECSVPRHQCEDPLCSGNGKCVDGTCVCAKGFMGDICADVDCLTPDCHGNGLCYAGICHCFCGYHGSDCSLAMPVLPDGQVPCVRDCSKRGTFDFRTQSCVCEMGWYGPDCVVELCAEDCVNGFCENQRCVCDAGWKGSACDQVDCDPRCVEERGFCHNGTCVCKPGWNGQYCSLDGCPNDCHNNGACLLFHDRWRCSCKEGWKGKECRIAMETECEDGLDGDNDGLPDCQDPDCCMSISCKDSLHCLTSPDPMEILLRKQPPSSTASFYDRMRFLIEDDSVQSYPTASVFDASQVSVIRGMVLGVDGSPLIGVRVSVVTQPLYGFTLTREMGLFDILVNGGGSVTIQFQRQPFAIKQRTVMVPWNRMITMDTVALNLEGESPPEEMPCPLVEHDHYNIRPVVLSTWQHTQLGACPDRSTVIPESQVLQESLHIPDTDVYLVYHSSETPGYMSTILIQLTPEEVPVELRIVHLRVIVEGLVFERIFEADHGLKYKFAWDRRNAYNQKVYGIVTASVAVGYQYAECEHIFWEVQSATMSGYDITSSEIGGWNLHIHHTYNYQEGILHKGDGTNIYLKERPRKVETVLGNGRQRRLDCRQCDGPSKESRLLAPVALASGRDGSLYVGDYNYIRKLSANKREVVNILKLQMPEVPYKYFMTVSPLNGKLYISDFKSRRIIRVKTMGSVRELENNAEYIAGTGEQCFPGDPQKCGDGQQASSAKLIYPKGIAINKDGLVYFADAANIRTISPDNIISTLIGHQGQPTHWNPLPCESMLSAEEITLHWPTALAISPLDDTLHILDNNLVLKVTANRQVLVVAGRPLHCPPKNPNISSLLTEEQAGPKLATDELLHSPQHIAFAPNGDLYITESDGKFVNQIRVVNTDGTIAFYAGAKSKCNCQEEGCKCFNSKEELATKMLLNNPTAITVTPDNVLHVADMGNLRIHSIVATLPISHQYGQYEVLYPQTQESYLFNRYGQHIATKNIITDQFVYNFTYSVNSYYGRLVKVVDTNSNQLVISRDYSTQAKEIVVPAGSRCKLKMDNMGQLYQFITGDNSSTSFTYFSNTGLLQTKETTEGWTFIYDYDENGRLATIVQPTGEMTAIGTDISAEGALVVLNTHGAHKASMATNGNHTMATNMLLFLTTDDAERKVSYLNDGSLVVEYPFKMAITLETNPHPLLSTEHQLQVKRKVILPDNLIHRLEWRYFLRRDGKTRRSKTIGRVGRRMRVNGQNLLTFEYDRDDHSESILNSESEEILLIDYNQAGQLTQVVATGNVEGINITYDSHGHMTSWTRGNLGEKFVYDDKSGMMIEKRLPNRAAYRYIYKTGNKPTDVILPSGKQYLFHYDHHGNLRAITMPNLARHQFHSLTSLHLHRLMYRPPSSHGVYIQDYNSIGQLIQVLYPSNHRRMVYAYTLLGQPKSVLFDWTEVTYAYYPKSQVLHSVNISSFVSYNYNCSLVFLSGEALVAEHAVLFDGSDMDLMSARFHYAYDQNFKVASFEAYVANEAFRAYNLTYDPKSGRLTRMKDFNFEYPKIHKEILRDSNVQIIREFDNYGRNTDVWFKFNNHVVFNLEVKFDSLNRIHQWRRKIGSSDLKSYEYVYDIDGNLAEVLMSGQSTWRYEHDANSNIVKISHHSNVKTIVMNNKNQVESSKDKSYIFDQDGFLARKDNEMFEYNSRGQLVRAFENGKYDIHYFYDGYARLMARKDRIQGFLTQYFYGDLQHKNRITHIYEKEHTDDDKVTVLYYDNHDKLFAMQQNGNVYYIALDPVGSPVLILNAMGGVVKQITYDPLGNQVEDSAPDFHFRLGFQCGIVDYITKMIFFGDKLYEPGIGRYTAPRYEDLMKEAETMTQLPERTNLYRNPSLVNVHLDQHASMTDVPFWLSKMGYDMDILLPKVNFEGQIHSSAVANDLQMISTTSAFECAFYRDMNNFVDISIVPRSKVAPQGQTKDTSRSFSPFEYIFGSGVVLSSVDGRVVVNVLDTVNERLAMLATTLLNSSYAIDLHFTKHSKDYHFFVKESLEAAADNLRDLALRPENTLDGLNISVHRHRDSPTVMKYIDVKIHSNHSVLNLRYGTTVAHERSRILSHARERAIELAWAVERELVQSNKRTVNEWTRQESAELLSQGRVTGVHAEYIRDIRSHPELADDPKNIRFVPGTR</sequence>
<dbReference type="InterPro" id="IPR011042">
    <property type="entry name" value="6-blade_b-propeller_TolB-like"/>
</dbReference>
<dbReference type="PROSITE" id="PS01186">
    <property type="entry name" value="EGF_2"/>
    <property type="match status" value="4"/>
</dbReference>
<dbReference type="PANTHER" id="PTHR11219">
    <property type="entry name" value="TENEURIN AND N-ACETYLGLUCOSAMINE-1-PHOSPHODIESTER ALPHA-N-ACETYLGLUCOSAMINIDASE"/>
    <property type="match status" value="1"/>
</dbReference>
<dbReference type="InterPro" id="IPR008969">
    <property type="entry name" value="CarboxyPept-like_regulatory"/>
</dbReference>
<keyword evidence="9" id="KW-0472">Membrane</keyword>
<dbReference type="CDD" id="cd00054">
    <property type="entry name" value="EGF_CA"/>
    <property type="match status" value="1"/>
</dbReference>
<dbReference type="Pfam" id="PF25023">
    <property type="entry name" value="TEN_YD-shell"/>
    <property type="match status" value="1"/>
</dbReference>
<comment type="subcellular location">
    <subcellularLocation>
        <location evidence="2">Cell membrane</location>
    </subcellularLocation>
    <subcellularLocation>
        <location evidence="1">Membrane</location>
        <topology evidence="1">Single-pass membrane protein</topology>
    </subcellularLocation>
</comment>
<dbReference type="Pfam" id="PF25020">
    <property type="entry name" value="TTR_TEN1-4"/>
    <property type="match status" value="1"/>
</dbReference>
<evidence type="ECO:0000313" key="14">
    <source>
        <dbReference type="EnsemblMetazoa" id="CapteP159800"/>
    </source>
</evidence>
<feature type="disulfide bond" evidence="11">
    <location>
        <begin position="288"/>
        <end position="298"/>
    </location>
</feature>
<accession>R7UQU7</accession>
<keyword evidence="15" id="KW-1185">Reference proteome</keyword>
<dbReference type="Pfam" id="PF15636">
    <property type="entry name" value="Tox-GHH"/>
    <property type="match status" value="1"/>
</dbReference>
<dbReference type="EMBL" id="KB298688">
    <property type="protein sequence ID" value="ELU08904.1"/>
    <property type="molecule type" value="Genomic_DNA"/>
</dbReference>
<evidence type="ECO:0000313" key="15">
    <source>
        <dbReference type="Proteomes" id="UP000014760"/>
    </source>
</evidence>
<dbReference type="InterPro" id="IPR057629">
    <property type="entry name" value="Teneurin1-4_GBD"/>
</dbReference>
<evidence type="ECO:0000256" key="11">
    <source>
        <dbReference type="PROSITE-ProRule" id="PRU00076"/>
    </source>
</evidence>
<dbReference type="Gene3D" id="2.120.10.30">
    <property type="entry name" value="TolB, C-terminal domain"/>
    <property type="match status" value="2"/>
</dbReference>
<dbReference type="FunFam" id="2.10.25.10:FF:000013">
    <property type="entry name" value="Teneurin transmembrane protein 4"/>
    <property type="match status" value="1"/>
</dbReference>
<dbReference type="FunFam" id="2.120.10.30:FF:000006">
    <property type="entry name" value="Teneurin transmembrane protein 4"/>
    <property type="match status" value="1"/>
</dbReference>
<feature type="domain" description="EGF-like" evidence="12">
    <location>
        <begin position="284"/>
        <end position="319"/>
    </location>
</feature>
<evidence type="ECO:0000256" key="5">
    <source>
        <dbReference type="ARBA" id="ARBA00022536"/>
    </source>
</evidence>